<feature type="domain" description="Myb/SANT-like" evidence="1">
    <location>
        <begin position="2"/>
        <end position="94"/>
    </location>
</feature>
<dbReference type="InterPro" id="IPR024752">
    <property type="entry name" value="Myb/SANT-like_dom"/>
</dbReference>
<evidence type="ECO:0000313" key="2">
    <source>
        <dbReference type="EMBL" id="KAJ6752836.1"/>
    </source>
</evidence>
<sequence length="248" mass="28804">MRWPEKNEDAFLAILYERVKKHPNGTPSFKQVDWNEIDEELFSVIGQKYGADRLQGKYNRLRLKHRQFSDLISNTGVTYSSSSNQVYATEEVWKLFKKKHKNYITFKSKGCRNYEMLAEGFKLLKGKKSCAGSSRGKRPLDDYLAGCNCVNKETKLENFDFCLEILASSLSARAERDLAKAKQYKEMSNQATSAPYSIDECMDVLENLDDVSDTSYIKALEKFKDPDWRIMFVKMSLMRKKSWLKSLE</sequence>
<organism evidence="2 3">
    <name type="scientific">Salix koriyanagi</name>
    <dbReference type="NCBI Taxonomy" id="2511006"/>
    <lineage>
        <taxon>Eukaryota</taxon>
        <taxon>Viridiplantae</taxon>
        <taxon>Streptophyta</taxon>
        <taxon>Embryophyta</taxon>
        <taxon>Tracheophyta</taxon>
        <taxon>Spermatophyta</taxon>
        <taxon>Magnoliopsida</taxon>
        <taxon>eudicotyledons</taxon>
        <taxon>Gunneridae</taxon>
        <taxon>Pentapetalae</taxon>
        <taxon>rosids</taxon>
        <taxon>fabids</taxon>
        <taxon>Malpighiales</taxon>
        <taxon>Salicaceae</taxon>
        <taxon>Saliceae</taxon>
        <taxon>Salix</taxon>
    </lineage>
</organism>
<dbReference type="InterPro" id="IPR045026">
    <property type="entry name" value="LIMYB"/>
</dbReference>
<keyword evidence="3" id="KW-1185">Reference proteome</keyword>
<dbReference type="EMBL" id="JAPFFM010000008">
    <property type="protein sequence ID" value="KAJ6752836.1"/>
    <property type="molecule type" value="Genomic_DNA"/>
</dbReference>
<accession>A0A9Q0VPW3</accession>
<evidence type="ECO:0000259" key="1">
    <source>
        <dbReference type="Pfam" id="PF12776"/>
    </source>
</evidence>
<dbReference type="PANTHER" id="PTHR47584:SF14">
    <property type="entry name" value="L10-INTERACTING MYB DOMAIN-CONTAINING PROTEIN-LIKE"/>
    <property type="match status" value="1"/>
</dbReference>
<name>A0A9Q0VPW3_9ROSI</name>
<dbReference type="AlphaFoldDB" id="A0A9Q0VPW3"/>
<dbReference type="PANTHER" id="PTHR47584">
    <property type="match status" value="1"/>
</dbReference>
<protein>
    <recommendedName>
        <fullName evidence="1">Myb/SANT-like domain-containing protein</fullName>
    </recommendedName>
</protein>
<reference evidence="2" key="1">
    <citation type="submission" date="2022-11" db="EMBL/GenBank/DDBJ databases">
        <authorList>
            <person name="Hyden B.L."/>
            <person name="Feng K."/>
            <person name="Yates T."/>
            <person name="Jawdy S."/>
            <person name="Smart L.B."/>
            <person name="Muchero W."/>
        </authorList>
    </citation>
    <scope>NUCLEOTIDE SEQUENCE</scope>
    <source>
        <tissue evidence="2">Shoot tip</tissue>
    </source>
</reference>
<dbReference type="Proteomes" id="UP001151752">
    <property type="component" value="Unassembled WGS sequence"/>
</dbReference>
<evidence type="ECO:0000313" key="3">
    <source>
        <dbReference type="Proteomes" id="UP001151752"/>
    </source>
</evidence>
<gene>
    <name evidence="2" type="ORF">OIU74_027632</name>
</gene>
<reference evidence="2" key="2">
    <citation type="journal article" date="2023" name="Int. J. Mol. Sci.">
        <title>De Novo Assembly and Annotation of 11 Diverse Shrub Willow (Salix) Genomes Reveals Novel Gene Organization in Sex-Linked Regions.</title>
        <authorList>
            <person name="Hyden B."/>
            <person name="Feng K."/>
            <person name="Yates T.B."/>
            <person name="Jawdy S."/>
            <person name="Cereghino C."/>
            <person name="Smart L.B."/>
            <person name="Muchero W."/>
        </authorList>
    </citation>
    <scope>NUCLEOTIDE SEQUENCE</scope>
    <source>
        <tissue evidence="2">Shoot tip</tissue>
    </source>
</reference>
<dbReference type="Pfam" id="PF12776">
    <property type="entry name" value="Myb_DNA-bind_3"/>
    <property type="match status" value="1"/>
</dbReference>
<proteinExistence type="predicted"/>
<comment type="caution">
    <text evidence="2">The sequence shown here is derived from an EMBL/GenBank/DDBJ whole genome shotgun (WGS) entry which is preliminary data.</text>
</comment>